<dbReference type="NCBIfam" id="NF009688">
    <property type="entry name" value="PRK13209.1"/>
    <property type="match status" value="1"/>
</dbReference>
<dbReference type="GO" id="GO:0034015">
    <property type="term" value="F:L-ribulose-5-phosphate 3-epimerase activity"/>
    <property type="evidence" value="ECO:0007669"/>
    <property type="project" value="TreeGrafter"/>
</dbReference>
<organism evidence="3 4">
    <name type="scientific">Bifidobacterium asteroides</name>
    <dbReference type="NCBI Taxonomy" id="1684"/>
    <lineage>
        <taxon>Bacteria</taxon>
        <taxon>Bacillati</taxon>
        <taxon>Actinomycetota</taxon>
        <taxon>Actinomycetes</taxon>
        <taxon>Bifidobacteriales</taxon>
        <taxon>Bifidobacteriaceae</taxon>
        <taxon>Bifidobacterium</taxon>
    </lineage>
</organism>
<dbReference type="PANTHER" id="PTHR43489">
    <property type="entry name" value="ISOMERASE"/>
    <property type="match status" value="1"/>
</dbReference>
<dbReference type="NCBIfam" id="NF009689">
    <property type="entry name" value="PRK13210.1"/>
    <property type="match status" value="1"/>
</dbReference>
<dbReference type="InterPro" id="IPR013022">
    <property type="entry name" value="Xyl_isomerase-like_TIM-brl"/>
</dbReference>
<evidence type="ECO:0000256" key="1">
    <source>
        <dbReference type="ARBA" id="ARBA00023235"/>
    </source>
</evidence>
<dbReference type="AlphaFoldDB" id="A0A0F4KRQ8"/>
<proteinExistence type="predicted"/>
<evidence type="ECO:0000313" key="4">
    <source>
        <dbReference type="Proteomes" id="UP000033648"/>
    </source>
</evidence>
<comment type="caution">
    <text evidence="3">The sequence shown here is derived from an EMBL/GenBank/DDBJ whole genome shotgun (WGS) entry which is preliminary data.</text>
</comment>
<feature type="domain" description="Xylose isomerase-like TIM barrel" evidence="2">
    <location>
        <begin position="29"/>
        <end position="266"/>
    </location>
</feature>
<dbReference type="InterPro" id="IPR036237">
    <property type="entry name" value="Xyl_isomerase-like_sf"/>
</dbReference>
<dbReference type="Gene3D" id="3.20.20.150">
    <property type="entry name" value="Divalent-metal-dependent TIM barrel enzymes"/>
    <property type="match status" value="1"/>
</dbReference>
<evidence type="ECO:0000313" key="3">
    <source>
        <dbReference type="EMBL" id="KJY49362.1"/>
    </source>
</evidence>
<gene>
    <name evidence="3" type="ORF">JF69_14580</name>
</gene>
<keyword evidence="1" id="KW-0413">Isomerase</keyword>
<dbReference type="GO" id="GO:0019852">
    <property type="term" value="P:L-ascorbic acid metabolic process"/>
    <property type="evidence" value="ECO:0007669"/>
    <property type="project" value="TreeGrafter"/>
</dbReference>
<dbReference type="Proteomes" id="UP000033648">
    <property type="component" value="Unassembled WGS sequence"/>
</dbReference>
<dbReference type="Pfam" id="PF01261">
    <property type="entry name" value="AP_endonuc_2"/>
    <property type="match status" value="1"/>
</dbReference>
<dbReference type="PANTHER" id="PTHR43489:SF1">
    <property type="entry name" value="L-RIBULOSE-5-PHOSPHATE 3-EPIMERASE SGBU-RELATED"/>
    <property type="match status" value="1"/>
</dbReference>
<dbReference type="OrthoDB" id="3185623at2"/>
<dbReference type="SUPFAM" id="SSF51658">
    <property type="entry name" value="Xylose isomerase-like"/>
    <property type="match status" value="1"/>
</dbReference>
<dbReference type="PATRIC" id="fig|1684.4.peg.1566"/>
<name>A0A0F4KRQ8_9BIFI</name>
<accession>A0A0F4KRQ8</accession>
<dbReference type="EMBL" id="JWME01000013">
    <property type="protein sequence ID" value="KJY49362.1"/>
    <property type="molecule type" value="Genomic_DNA"/>
</dbReference>
<evidence type="ECO:0000259" key="2">
    <source>
        <dbReference type="Pfam" id="PF01261"/>
    </source>
</evidence>
<protein>
    <submittedName>
        <fullName evidence="3">L-ribulose-5-phosphate 4-epimerase</fullName>
    </submittedName>
</protein>
<dbReference type="InterPro" id="IPR050417">
    <property type="entry name" value="Sugar_Epim/Isomerase"/>
</dbReference>
<reference evidence="3 4" key="1">
    <citation type="submission" date="2014-12" db="EMBL/GenBank/DDBJ databases">
        <title>Comparative genomics of the lactic acid bacteria isolated from the honey bee gut.</title>
        <authorList>
            <person name="Ellegaard K.M."/>
            <person name="Tamarit D."/>
            <person name="Javelind E."/>
            <person name="Olofsson T."/>
            <person name="Andersson S.G."/>
            <person name="Vasquez A."/>
        </authorList>
    </citation>
    <scope>NUCLEOTIDE SEQUENCE [LARGE SCALE GENOMIC DNA]</scope>
    <source>
        <strain evidence="3 4">Bin2</strain>
    </source>
</reference>
<sequence>MSGSITLGIYEKALKSPAEPDDWDAFMSQVAADGFTFMDLSIDESDKRMARLDWTAAQASAFRQAADRQGVQVGGICLSCHRKVGPGSADPAIRRQAYEIFLKAIDLAHEAGIPLIQVAGYYAYYENPDPGQRARYVEVLARAAEYAAQAGVMLGIENVDGNDITSITRGLSICDQVGSSWLSMYPDIGNLYEQELDAVAELRAGAGRMLAIHVKDVLPGQPRRITMGEGCADFPTAFAELARQSWSGRIMLEMWNDDSDQADQIVTNARKKVETWLRGAGMEVLGPRG</sequence>